<organism evidence="1 2">
    <name type="scientific">Brachionus plicatilis</name>
    <name type="common">Marine rotifer</name>
    <name type="synonym">Brachionus muelleri</name>
    <dbReference type="NCBI Taxonomy" id="10195"/>
    <lineage>
        <taxon>Eukaryota</taxon>
        <taxon>Metazoa</taxon>
        <taxon>Spiralia</taxon>
        <taxon>Gnathifera</taxon>
        <taxon>Rotifera</taxon>
        <taxon>Eurotatoria</taxon>
        <taxon>Monogononta</taxon>
        <taxon>Pseudotrocha</taxon>
        <taxon>Ploima</taxon>
        <taxon>Brachionidae</taxon>
        <taxon>Brachionus</taxon>
    </lineage>
</organism>
<comment type="caution">
    <text evidence="1">The sequence shown here is derived from an EMBL/GenBank/DDBJ whole genome shotgun (WGS) entry which is preliminary data.</text>
</comment>
<accession>A0A3M7SUV1</accession>
<gene>
    <name evidence="1" type="ORF">BpHYR1_033132</name>
</gene>
<sequence>MQTPLKSIALPIKINSGDGILKFRIKKIRSNTRDAENSKLILKELGHVLNVIILITKILSVLCVIKN</sequence>
<dbReference type="AlphaFoldDB" id="A0A3M7SUV1"/>
<dbReference type="Proteomes" id="UP000276133">
    <property type="component" value="Unassembled WGS sequence"/>
</dbReference>
<dbReference type="EMBL" id="REGN01000755">
    <property type="protein sequence ID" value="RNA39358.1"/>
    <property type="molecule type" value="Genomic_DNA"/>
</dbReference>
<name>A0A3M7SUV1_BRAPC</name>
<keyword evidence="2" id="KW-1185">Reference proteome</keyword>
<reference evidence="1 2" key="1">
    <citation type="journal article" date="2018" name="Sci. Rep.">
        <title>Genomic signatures of local adaptation to the degree of environmental predictability in rotifers.</title>
        <authorList>
            <person name="Franch-Gras L."/>
            <person name="Hahn C."/>
            <person name="Garcia-Roger E.M."/>
            <person name="Carmona M.J."/>
            <person name="Serra M."/>
            <person name="Gomez A."/>
        </authorList>
    </citation>
    <scope>NUCLEOTIDE SEQUENCE [LARGE SCALE GENOMIC DNA]</scope>
    <source>
        <strain evidence="1">HYR1</strain>
    </source>
</reference>
<evidence type="ECO:0000313" key="2">
    <source>
        <dbReference type="Proteomes" id="UP000276133"/>
    </source>
</evidence>
<protein>
    <submittedName>
        <fullName evidence="1">Uncharacterized protein</fullName>
    </submittedName>
</protein>
<evidence type="ECO:0000313" key="1">
    <source>
        <dbReference type="EMBL" id="RNA39358.1"/>
    </source>
</evidence>
<proteinExistence type="predicted"/>